<feature type="region of interest" description="Disordered" evidence="1">
    <location>
        <begin position="1"/>
        <end position="22"/>
    </location>
</feature>
<keyword evidence="3" id="KW-1185">Reference proteome</keyword>
<proteinExistence type="predicted"/>
<protein>
    <submittedName>
        <fullName evidence="2">Uncharacterized protein</fullName>
    </submittedName>
</protein>
<organism evidence="2 3">
    <name type="scientific">Streptomyces rhizosphaericus</name>
    <dbReference type="NCBI Taxonomy" id="114699"/>
    <lineage>
        <taxon>Bacteria</taxon>
        <taxon>Bacillati</taxon>
        <taxon>Actinomycetota</taxon>
        <taxon>Actinomycetes</taxon>
        <taxon>Kitasatosporales</taxon>
        <taxon>Streptomycetaceae</taxon>
        <taxon>Streptomyces</taxon>
        <taxon>Streptomyces violaceusniger group</taxon>
    </lineage>
</organism>
<dbReference type="EMBL" id="BAAAID010000002">
    <property type="protein sequence ID" value="GAA0917136.1"/>
    <property type="molecule type" value="Genomic_DNA"/>
</dbReference>
<gene>
    <name evidence="2" type="ORF">GCM10009575_006690</name>
</gene>
<name>A0ABN1NV80_9ACTN</name>
<reference evidence="2 3" key="1">
    <citation type="journal article" date="2019" name="Int. J. Syst. Evol. Microbiol.">
        <title>The Global Catalogue of Microorganisms (GCM) 10K type strain sequencing project: providing services to taxonomists for standard genome sequencing and annotation.</title>
        <authorList>
            <consortium name="The Broad Institute Genomics Platform"/>
            <consortium name="The Broad Institute Genome Sequencing Center for Infectious Disease"/>
            <person name="Wu L."/>
            <person name="Ma J."/>
        </authorList>
    </citation>
    <scope>NUCLEOTIDE SEQUENCE [LARGE SCALE GENOMIC DNA]</scope>
    <source>
        <strain evidence="2 3">JCM 11444</strain>
    </source>
</reference>
<evidence type="ECO:0000256" key="1">
    <source>
        <dbReference type="SAM" id="MobiDB-lite"/>
    </source>
</evidence>
<dbReference type="Proteomes" id="UP001500418">
    <property type="component" value="Unassembled WGS sequence"/>
</dbReference>
<sequence>MSDRARRLIGMSPSSPGPARPCAAESANEAIRAFMRERAGRPLGADERAEYERLLEVWAAAQRERLVEAA</sequence>
<evidence type="ECO:0000313" key="2">
    <source>
        <dbReference type="EMBL" id="GAA0917136.1"/>
    </source>
</evidence>
<accession>A0ABN1NV80</accession>
<comment type="caution">
    <text evidence="2">The sequence shown here is derived from an EMBL/GenBank/DDBJ whole genome shotgun (WGS) entry which is preliminary data.</text>
</comment>
<evidence type="ECO:0000313" key="3">
    <source>
        <dbReference type="Proteomes" id="UP001500418"/>
    </source>
</evidence>